<evidence type="ECO:0000313" key="2">
    <source>
        <dbReference type="Proteomes" id="UP000321863"/>
    </source>
</evidence>
<gene>
    <name evidence="1" type="ORF">CHA01nite_22760</name>
</gene>
<proteinExistence type="predicted"/>
<comment type="caution">
    <text evidence="1">The sequence shown here is derived from an EMBL/GenBank/DDBJ whole genome shotgun (WGS) entry which is preliminary data.</text>
</comment>
<dbReference type="AlphaFoldDB" id="A0A511YMZ7"/>
<protein>
    <submittedName>
        <fullName evidence="1">Uncharacterized protein</fullName>
    </submittedName>
</protein>
<dbReference type="RefSeq" id="WP_146941568.1">
    <property type="nucleotide sequence ID" value="NZ_BJYJ01000010.1"/>
</dbReference>
<evidence type="ECO:0000313" key="1">
    <source>
        <dbReference type="EMBL" id="GEN76536.1"/>
    </source>
</evidence>
<sequence length="79" mass="9329">MEIKISLDEYADVPFIKKLLSQIKGITNIEVSEEDKTYSWEEIESSDEFEKLIDKSRSQIKNGEYQECSEEFINSVFKR</sequence>
<keyword evidence="2" id="KW-1185">Reference proteome</keyword>
<organism evidence="1 2">
    <name type="scientific">Chryseobacterium hagamense</name>
    <dbReference type="NCBI Taxonomy" id="395935"/>
    <lineage>
        <taxon>Bacteria</taxon>
        <taxon>Pseudomonadati</taxon>
        <taxon>Bacteroidota</taxon>
        <taxon>Flavobacteriia</taxon>
        <taxon>Flavobacteriales</taxon>
        <taxon>Weeksellaceae</taxon>
        <taxon>Chryseobacterium group</taxon>
        <taxon>Chryseobacterium</taxon>
    </lineage>
</organism>
<dbReference type="EMBL" id="BJYJ01000010">
    <property type="protein sequence ID" value="GEN76536.1"/>
    <property type="molecule type" value="Genomic_DNA"/>
</dbReference>
<reference evidence="1 2" key="1">
    <citation type="submission" date="2019-07" db="EMBL/GenBank/DDBJ databases">
        <title>Whole genome shotgun sequence of Chryseobacterium hagamense NBRC 105253.</title>
        <authorList>
            <person name="Hosoyama A."/>
            <person name="Uohara A."/>
            <person name="Ohji S."/>
            <person name="Ichikawa N."/>
        </authorList>
    </citation>
    <scope>NUCLEOTIDE SEQUENCE [LARGE SCALE GENOMIC DNA]</scope>
    <source>
        <strain evidence="1 2">NBRC 105253</strain>
    </source>
</reference>
<dbReference type="Proteomes" id="UP000321863">
    <property type="component" value="Unassembled WGS sequence"/>
</dbReference>
<name>A0A511YMZ7_9FLAO</name>
<accession>A0A511YMZ7</accession>
<dbReference type="OrthoDB" id="1263211at2"/>